<evidence type="ECO:0000256" key="1">
    <source>
        <dbReference type="SAM" id="MobiDB-lite"/>
    </source>
</evidence>
<accession>A0A6A6Q2V4</accession>
<protein>
    <submittedName>
        <fullName evidence="2">Uncharacterized protein</fullName>
    </submittedName>
</protein>
<dbReference type="Proteomes" id="UP000799767">
    <property type="component" value="Unassembled WGS sequence"/>
</dbReference>
<feature type="region of interest" description="Disordered" evidence="1">
    <location>
        <begin position="178"/>
        <end position="198"/>
    </location>
</feature>
<reference evidence="2" key="1">
    <citation type="journal article" date="2020" name="Stud. Mycol.">
        <title>101 Dothideomycetes genomes: a test case for predicting lifestyles and emergence of pathogens.</title>
        <authorList>
            <person name="Haridas S."/>
            <person name="Albert R."/>
            <person name="Binder M."/>
            <person name="Bloem J."/>
            <person name="Labutti K."/>
            <person name="Salamov A."/>
            <person name="Andreopoulos B."/>
            <person name="Baker S."/>
            <person name="Barry K."/>
            <person name="Bills G."/>
            <person name="Bluhm B."/>
            <person name="Cannon C."/>
            <person name="Castanera R."/>
            <person name="Culley D."/>
            <person name="Daum C."/>
            <person name="Ezra D."/>
            <person name="Gonzalez J."/>
            <person name="Henrissat B."/>
            <person name="Kuo A."/>
            <person name="Liang C."/>
            <person name="Lipzen A."/>
            <person name="Lutzoni F."/>
            <person name="Magnuson J."/>
            <person name="Mondo S."/>
            <person name="Nolan M."/>
            <person name="Ohm R."/>
            <person name="Pangilinan J."/>
            <person name="Park H.-J."/>
            <person name="Ramirez L."/>
            <person name="Alfaro M."/>
            <person name="Sun H."/>
            <person name="Tritt A."/>
            <person name="Yoshinaga Y."/>
            <person name="Zwiers L.-H."/>
            <person name="Turgeon B."/>
            <person name="Goodwin S."/>
            <person name="Spatafora J."/>
            <person name="Crous P."/>
            <person name="Grigoriev I."/>
        </authorList>
    </citation>
    <scope>NUCLEOTIDE SEQUENCE</scope>
    <source>
        <strain evidence="2">CBS 113389</strain>
    </source>
</reference>
<keyword evidence="3" id="KW-1185">Reference proteome</keyword>
<proteinExistence type="predicted"/>
<dbReference type="EMBL" id="MU001632">
    <property type="protein sequence ID" value="KAF2486339.1"/>
    <property type="molecule type" value="Genomic_DNA"/>
</dbReference>
<feature type="compositionally biased region" description="Pro residues" evidence="1">
    <location>
        <begin position="130"/>
        <end position="144"/>
    </location>
</feature>
<organism evidence="2 3">
    <name type="scientific">Neohortaea acidophila</name>
    <dbReference type="NCBI Taxonomy" id="245834"/>
    <lineage>
        <taxon>Eukaryota</taxon>
        <taxon>Fungi</taxon>
        <taxon>Dikarya</taxon>
        <taxon>Ascomycota</taxon>
        <taxon>Pezizomycotina</taxon>
        <taxon>Dothideomycetes</taxon>
        <taxon>Dothideomycetidae</taxon>
        <taxon>Mycosphaerellales</taxon>
        <taxon>Teratosphaeriaceae</taxon>
        <taxon>Neohortaea</taxon>
    </lineage>
</organism>
<name>A0A6A6Q2V4_9PEZI</name>
<feature type="region of interest" description="Disordered" evidence="1">
    <location>
        <begin position="63"/>
        <end position="89"/>
    </location>
</feature>
<dbReference type="AlphaFoldDB" id="A0A6A6Q2V4"/>
<feature type="region of interest" description="Disordered" evidence="1">
    <location>
        <begin position="114"/>
        <end position="162"/>
    </location>
</feature>
<dbReference type="GeneID" id="54479684"/>
<gene>
    <name evidence="2" type="ORF">BDY17DRAFT_75495</name>
</gene>
<evidence type="ECO:0000313" key="2">
    <source>
        <dbReference type="EMBL" id="KAF2486339.1"/>
    </source>
</evidence>
<feature type="compositionally biased region" description="Polar residues" evidence="1">
    <location>
        <begin position="117"/>
        <end position="129"/>
    </location>
</feature>
<dbReference type="RefSeq" id="XP_033592908.1">
    <property type="nucleotide sequence ID" value="XM_033738682.1"/>
</dbReference>
<evidence type="ECO:0000313" key="3">
    <source>
        <dbReference type="Proteomes" id="UP000799767"/>
    </source>
</evidence>
<sequence length="224" mass="24872">MPADKLGTRHVALHVSTRGVQYLDNSAKMQSHSLPPWGEVEHLTKNGCLDQHEMLGLGCVSAFTQHPTSPRSRRRGIDRRTKSQPPHLLFTPRSFLPSFLSSTTRRAHQVLGKLLTPPSTNHAATTQPSPCLPRPSPASHPCPPLSQHSYGRGGTRTARQRRCPLLLSRAVQRASWRLSARERRQGGQDNMKICRRSSLPNRPAGYSSWALGRCKSRLAFGPQS</sequence>